<dbReference type="InterPro" id="IPR048320">
    <property type="entry name" value="COG3_N"/>
</dbReference>
<protein>
    <submittedName>
        <fullName evidence="3">(diamondback moth) hypothetical protein</fullName>
    </submittedName>
</protein>
<dbReference type="PANTHER" id="PTHR13302:SF8">
    <property type="entry name" value="CONSERVED OLIGOMERIC GOLGI COMPLEX SUBUNIT 3"/>
    <property type="match status" value="1"/>
</dbReference>
<dbReference type="Pfam" id="PF04136">
    <property type="entry name" value="COG3_N"/>
    <property type="match status" value="1"/>
</dbReference>
<dbReference type="InterPro" id="IPR007265">
    <property type="entry name" value="COG_su3"/>
</dbReference>
<feature type="compositionally biased region" description="Basic and acidic residues" evidence="1">
    <location>
        <begin position="23"/>
        <end position="36"/>
    </location>
</feature>
<dbReference type="GO" id="GO:0017119">
    <property type="term" value="C:Golgi transport complex"/>
    <property type="evidence" value="ECO:0007669"/>
    <property type="project" value="TreeGrafter"/>
</dbReference>
<dbReference type="AlphaFoldDB" id="A0A8S4EQU9"/>
<feature type="compositionally biased region" description="Low complexity" evidence="1">
    <location>
        <begin position="10"/>
        <end position="22"/>
    </location>
</feature>
<evidence type="ECO:0000313" key="4">
    <source>
        <dbReference type="Proteomes" id="UP000653454"/>
    </source>
</evidence>
<dbReference type="GO" id="GO:0016020">
    <property type="term" value="C:membrane"/>
    <property type="evidence" value="ECO:0007669"/>
    <property type="project" value="InterPro"/>
</dbReference>
<comment type="caution">
    <text evidence="3">The sequence shown here is derived from an EMBL/GenBank/DDBJ whole genome shotgun (WGS) entry which is preliminary data.</text>
</comment>
<dbReference type="GO" id="GO:0007030">
    <property type="term" value="P:Golgi organization"/>
    <property type="evidence" value="ECO:0007669"/>
    <property type="project" value="TreeGrafter"/>
</dbReference>
<evidence type="ECO:0000259" key="2">
    <source>
        <dbReference type="Pfam" id="PF04136"/>
    </source>
</evidence>
<accession>A0A8S4EQU9</accession>
<evidence type="ECO:0000313" key="3">
    <source>
        <dbReference type="EMBL" id="CAG9117887.1"/>
    </source>
</evidence>
<proteinExistence type="predicted"/>
<keyword evidence="4" id="KW-1185">Reference proteome</keyword>
<name>A0A8S4EQU9_PLUXY</name>
<gene>
    <name evidence="3" type="ORF">PLXY2_LOCUS6375</name>
</gene>
<dbReference type="PANTHER" id="PTHR13302">
    <property type="entry name" value="CONSERVED OLIGOMERIC GOLGI COMPLEX COMPONENT 3"/>
    <property type="match status" value="1"/>
</dbReference>
<dbReference type="Proteomes" id="UP000653454">
    <property type="component" value="Unassembled WGS sequence"/>
</dbReference>
<dbReference type="GO" id="GO:0006891">
    <property type="term" value="P:intra-Golgi vesicle-mediated transport"/>
    <property type="evidence" value="ECO:0007669"/>
    <property type="project" value="TreeGrafter"/>
</dbReference>
<dbReference type="GO" id="GO:0005801">
    <property type="term" value="C:cis-Golgi network"/>
    <property type="evidence" value="ECO:0007669"/>
    <property type="project" value="InterPro"/>
</dbReference>
<evidence type="ECO:0000256" key="1">
    <source>
        <dbReference type="SAM" id="MobiDB-lite"/>
    </source>
</evidence>
<feature type="region of interest" description="Disordered" evidence="1">
    <location>
        <begin position="1"/>
        <end position="40"/>
    </location>
</feature>
<feature type="domain" description="Conserved oligomeric Golgi complex subunit 3 N-terminal" evidence="2">
    <location>
        <begin position="71"/>
        <end position="182"/>
    </location>
</feature>
<sequence length="188" mass="21277">MESTVSAPLRVRTPPAHAARARPTGETKAQEDKETDNSGVPQVATTFDFLDWYESLCQSSIKVNDAPYEAYYKQLEDRKEECVALMNQISATMGDLNKLSEEYKLVSDKTNALHTMSEQLLADQNKLSSIGDEIKHNLHYFTQVEHLSQRLNSPTMSVNSDSFFNVLAKIDECLEYMKAHPSVVHCWT</sequence>
<dbReference type="EMBL" id="CAJHNJ030000020">
    <property type="protein sequence ID" value="CAG9117887.1"/>
    <property type="molecule type" value="Genomic_DNA"/>
</dbReference>
<dbReference type="GO" id="GO:0006886">
    <property type="term" value="P:intracellular protein transport"/>
    <property type="evidence" value="ECO:0007669"/>
    <property type="project" value="InterPro"/>
</dbReference>
<reference evidence="3" key="1">
    <citation type="submission" date="2020-11" db="EMBL/GenBank/DDBJ databases">
        <authorList>
            <person name="Whiteford S."/>
        </authorList>
    </citation>
    <scope>NUCLEOTIDE SEQUENCE</scope>
</reference>
<organism evidence="3 4">
    <name type="scientific">Plutella xylostella</name>
    <name type="common">Diamondback moth</name>
    <name type="synonym">Plutella maculipennis</name>
    <dbReference type="NCBI Taxonomy" id="51655"/>
    <lineage>
        <taxon>Eukaryota</taxon>
        <taxon>Metazoa</taxon>
        <taxon>Ecdysozoa</taxon>
        <taxon>Arthropoda</taxon>
        <taxon>Hexapoda</taxon>
        <taxon>Insecta</taxon>
        <taxon>Pterygota</taxon>
        <taxon>Neoptera</taxon>
        <taxon>Endopterygota</taxon>
        <taxon>Lepidoptera</taxon>
        <taxon>Glossata</taxon>
        <taxon>Ditrysia</taxon>
        <taxon>Yponomeutoidea</taxon>
        <taxon>Plutellidae</taxon>
        <taxon>Plutella</taxon>
    </lineage>
</organism>